<keyword evidence="6 7" id="KW-0472">Membrane</keyword>
<accession>A0A2V4A2A2</accession>
<dbReference type="Pfam" id="PF13237">
    <property type="entry name" value="Fer4_10"/>
    <property type="match status" value="1"/>
</dbReference>
<keyword evidence="10" id="KW-1185">Reference proteome</keyword>
<keyword evidence="4" id="KW-0408">Iron</keyword>
<protein>
    <recommendedName>
        <fullName evidence="8">4Fe-4S ferredoxin-type domain-containing protein</fullName>
    </recommendedName>
</protein>
<feature type="transmembrane region" description="Helical" evidence="7">
    <location>
        <begin position="161"/>
        <end position="183"/>
    </location>
</feature>
<keyword evidence="3" id="KW-0479">Metal-binding</keyword>
<evidence type="ECO:0000256" key="3">
    <source>
        <dbReference type="ARBA" id="ARBA00022723"/>
    </source>
</evidence>
<dbReference type="InterPro" id="IPR017896">
    <property type="entry name" value="4Fe4S_Fe-S-bd"/>
</dbReference>
<dbReference type="PROSITE" id="PS51379">
    <property type="entry name" value="4FE4S_FER_2"/>
    <property type="match status" value="2"/>
</dbReference>
<evidence type="ECO:0000256" key="4">
    <source>
        <dbReference type="ARBA" id="ARBA00023004"/>
    </source>
</evidence>
<dbReference type="PANTHER" id="PTHR30224:SF4">
    <property type="entry name" value="ELECTRON TRANSPORT PROTEIN YCCM-RELATED"/>
    <property type="match status" value="1"/>
</dbReference>
<evidence type="ECO:0000256" key="6">
    <source>
        <dbReference type="ARBA" id="ARBA00023136"/>
    </source>
</evidence>
<feature type="domain" description="4Fe-4S ferredoxin-type" evidence="8">
    <location>
        <begin position="276"/>
        <end position="305"/>
    </location>
</feature>
<keyword evidence="7" id="KW-0812">Transmembrane</keyword>
<dbReference type="AlphaFoldDB" id="A0A2V4A2A2"/>
<dbReference type="PANTHER" id="PTHR30224">
    <property type="entry name" value="ELECTRON TRANSPORT PROTEIN"/>
    <property type="match status" value="1"/>
</dbReference>
<organism evidence="9 10">
    <name type="scientific">Marinifilum breve</name>
    <dbReference type="NCBI Taxonomy" id="2184082"/>
    <lineage>
        <taxon>Bacteria</taxon>
        <taxon>Pseudomonadati</taxon>
        <taxon>Bacteroidota</taxon>
        <taxon>Bacteroidia</taxon>
        <taxon>Marinilabiliales</taxon>
        <taxon>Marinifilaceae</taxon>
    </lineage>
</organism>
<gene>
    <name evidence="9" type="ORF">DF185_01425</name>
</gene>
<evidence type="ECO:0000256" key="5">
    <source>
        <dbReference type="ARBA" id="ARBA00023014"/>
    </source>
</evidence>
<dbReference type="GO" id="GO:0051536">
    <property type="term" value="F:iron-sulfur cluster binding"/>
    <property type="evidence" value="ECO:0007669"/>
    <property type="project" value="UniProtKB-KW"/>
</dbReference>
<name>A0A2V4A2A2_9BACT</name>
<evidence type="ECO:0000256" key="7">
    <source>
        <dbReference type="SAM" id="Phobius"/>
    </source>
</evidence>
<evidence type="ECO:0000259" key="8">
    <source>
        <dbReference type="PROSITE" id="PS51379"/>
    </source>
</evidence>
<dbReference type="InterPro" id="IPR052378">
    <property type="entry name" value="NosR_regulator"/>
</dbReference>
<keyword evidence="2" id="KW-1003">Cell membrane</keyword>
<dbReference type="Proteomes" id="UP000248079">
    <property type="component" value="Unassembled WGS sequence"/>
</dbReference>
<evidence type="ECO:0000313" key="9">
    <source>
        <dbReference type="EMBL" id="PXY02781.1"/>
    </source>
</evidence>
<dbReference type="Pfam" id="PF12801">
    <property type="entry name" value="Fer4_5"/>
    <property type="match status" value="2"/>
</dbReference>
<comment type="caution">
    <text evidence="9">The sequence shown here is derived from an EMBL/GenBank/DDBJ whole genome shotgun (WGS) entry which is preliminary data.</text>
</comment>
<sequence>MSKKRVSLFRNILQFSVLSLIILFFIGNQVGLSVVDFETYCPMGGIQAILTLMKDGLIACNMTVTQMVLGAIFIFCILVLGKLFCSHLCPLGTVSEAIGKVADKFKIRRDINGVTDKVLRSLKYILLFFTLTITLETGELFCKTYDPFYGSVTMFGHRVNFLFATISISVFVLGSIIFRLFWCKYLCPLGAISNIFKYWIGVGVVVAVLSSMYFFEVGVDISIIVGIICLVGYALEILKIDTKQQSVLKITRHTHTCVDCGLCSRTCPQGIDVADLEMVKHPDCNLCGDCVAACPKDGALTLNEKMNVKWLPSVLVVVLFVSGLLIASQYNLPTVSKAWGSNEEMAKSKEFTINHMSHLTCFSSSMGFVRQMSEVDGVLAVNTYISDHKAEITYDTTKIDELSIRKMLYTRSKQFVKAPQLDQPLTVHKLRVAKYLTEADLKIMAEALKDEDVYQLETQFDTEIRLLAFCDANMSESKIENLITTIKHRRSYPFEVKDVVKSNVPISGIGLMKRAFKKHKATFNNFKSYPREKLRSVMLVLEDFPKNENKFKELSNHVAKRYKGVVGIHADYEAQPTVRFFYIQDMVEPQDIINWMSQPEMTLVYTNGDTEQVTNPYKFKLTN</sequence>
<dbReference type="OrthoDB" id="9782387at2"/>
<feature type="transmembrane region" description="Helical" evidence="7">
    <location>
        <begin position="12"/>
        <end position="30"/>
    </location>
</feature>
<feature type="domain" description="4Fe-4S ferredoxin-type" evidence="8">
    <location>
        <begin position="248"/>
        <end position="271"/>
    </location>
</feature>
<dbReference type="GO" id="GO:0005886">
    <property type="term" value="C:plasma membrane"/>
    <property type="evidence" value="ECO:0007669"/>
    <property type="project" value="UniProtKB-SubCell"/>
</dbReference>
<evidence type="ECO:0000256" key="1">
    <source>
        <dbReference type="ARBA" id="ARBA00004236"/>
    </source>
</evidence>
<reference evidence="9 10" key="1">
    <citation type="submission" date="2018-05" db="EMBL/GenBank/DDBJ databases">
        <title>Marinifilum breve JC075T sp. nov., a marine bacterium isolated from Yongle Blue Hole in the South China Sea.</title>
        <authorList>
            <person name="Fu T."/>
        </authorList>
    </citation>
    <scope>NUCLEOTIDE SEQUENCE [LARGE SCALE GENOMIC DNA]</scope>
    <source>
        <strain evidence="9 10">JC075</strain>
    </source>
</reference>
<feature type="transmembrane region" description="Helical" evidence="7">
    <location>
        <begin position="310"/>
        <end position="327"/>
    </location>
</feature>
<dbReference type="PROSITE" id="PS00198">
    <property type="entry name" value="4FE4S_FER_1"/>
    <property type="match status" value="2"/>
</dbReference>
<dbReference type="GO" id="GO:0046872">
    <property type="term" value="F:metal ion binding"/>
    <property type="evidence" value="ECO:0007669"/>
    <property type="project" value="UniProtKB-KW"/>
</dbReference>
<evidence type="ECO:0000256" key="2">
    <source>
        <dbReference type="ARBA" id="ARBA00022475"/>
    </source>
</evidence>
<comment type="subcellular location">
    <subcellularLocation>
        <location evidence="1">Cell membrane</location>
    </subcellularLocation>
</comment>
<dbReference type="InterPro" id="IPR017900">
    <property type="entry name" value="4Fe4S_Fe_S_CS"/>
</dbReference>
<dbReference type="EMBL" id="QFLI01000001">
    <property type="protein sequence ID" value="PXY02781.1"/>
    <property type="molecule type" value="Genomic_DNA"/>
</dbReference>
<feature type="transmembrane region" description="Helical" evidence="7">
    <location>
        <begin position="56"/>
        <end position="80"/>
    </location>
</feature>
<feature type="transmembrane region" description="Helical" evidence="7">
    <location>
        <begin position="124"/>
        <end position="141"/>
    </location>
</feature>
<evidence type="ECO:0000313" key="10">
    <source>
        <dbReference type="Proteomes" id="UP000248079"/>
    </source>
</evidence>
<keyword evidence="5" id="KW-0411">Iron-sulfur</keyword>
<proteinExistence type="predicted"/>
<feature type="transmembrane region" description="Helical" evidence="7">
    <location>
        <begin position="221"/>
        <end position="238"/>
    </location>
</feature>
<dbReference type="Gene3D" id="3.30.70.20">
    <property type="match status" value="1"/>
</dbReference>
<feature type="transmembrane region" description="Helical" evidence="7">
    <location>
        <begin position="195"/>
        <end position="215"/>
    </location>
</feature>
<dbReference type="RefSeq" id="WP_110358940.1">
    <property type="nucleotide sequence ID" value="NZ_QFLI01000001.1"/>
</dbReference>
<dbReference type="SUPFAM" id="SSF54862">
    <property type="entry name" value="4Fe-4S ferredoxins"/>
    <property type="match status" value="1"/>
</dbReference>
<keyword evidence="7" id="KW-1133">Transmembrane helix</keyword>